<feature type="region of interest" description="Disordered" evidence="1">
    <location>
        <begin position="88"/>
        <end position="162"/>
    </location>
</feature>
<evidence type="ECO:0000313" key="3">
    <source>
        <dbReference type="Proteomes" id="UP000292702"/>
    </source>
</evidence>
<evidence type="ECO:0000256" key="1">
    <source>
        <dbReference type="SAM" id="MobiDB-lite"/>
    </source>
</evidence>
<keyword evidence="3" id="KW-1185">Reference proteome</keyword>
<dbReference type="AlphaFoldDB" id="A0A4R0RQV9"/>
<organism evidence="2 3">
    <name type="scientific">Steccherinum ochraceum</name>
    <dbReference type="NCBI Taxonomy" id="92696"/>
    <lineage>
        <taxon>Eukaryota</taxon>
        <taxon>Fungi</taxon>
        <taxon>Dikarya</taxon>
        <taxon>Basidiomycota</taxon>
        <taxon>Agaricomycotina</taxon>
        <taxon>Agaricomycetes</taxon>
        <taxon>Polyporales</taxon>
        <taxon>Steccherinaceae</taxon>
        <taxon>Steccherinum</taxon>
    </lineage>
</organism>
<dbReference type="Proteomes" id="UP000292702">
    <property type="component" value="Unassembled WGS sequence"/>
</dbReference>
<dbReference type="EMBL" id="RWJN01000009">
    <property type="protein sequence ID" value="TCD71171.1"/>
    <property type="molecule type" value="Genomic_DNA"/>
</dbReference>
<evidence type="ECO:0000313" key="2">
    <source>
        <dbReference type="EMBL" id="TCD71171.1"/>
    </source>
</evidence>
<reference evidence="2 3" key="1">
    <citation type="submission" date="2018-11" db="EMBL/GenBank/DDBJ databases">
        <title>Genome assembly of Steccherinum ochraceum LE-BIN_3174, the white-rot fungus of the Steccherinaceae family (The Residual Polyporoid clade, Polyporales, Basidiomycota).</title>
        <authorList>
            <person name="Fedorova T.V."/>
            <person name="Glazunova O.A."/>
            <person name="Landesman E.O."/>
            <person name="Moiseenko K.V."/>
            <person name="Psurtseva N.V."/>
            <person name="Savinova O.S."/>
            <person name="Shakhova N.V."/>
            <person name="Tyazhelova T.V."/>
            <person name="Vasina D.V."/>
        </authorList>
    </citation>
    <scope>NUCLEOTIDE SEQUENCE [LARGE SCALE GENOMIC DNA]</scope>
    <source>
        <strain evidence="2 3">LE-BIN_3174</strain>
    </source>
</reference>
<sequence>MALATSSSNAHERPQPEKFDPDRHICKICDAFLPQGFVAHYADFHQLAILTFTSLDDVSYNYPVKQDASARTYSCPACKASHRAEANGLRASASTSSRPRSSPVAVNKRKTVPADSQAFEPPPKRRETHGGNSVSERSRNASGSTQPQAEPSDLFQESSFVPHSQPGFPGSDVYTFISGLPSFFPGDFDNLDLFVKLGRAGIREWTDLDLLRENKVTGRKHLTTHGLSLVQWVAIWHQLIRRERGDTPEEDWKDYSRGTDAAMASTGLSHLLPVTHRLGLTFVDLTLLARKSEAWAPLGTYILSQGFAFSEFIAVKQAFWKLRVEYLANCQPLAVAPSSRQEALKTFFHGAEGDTTSMQTVLARMDIDTEDLDMLSTLPERQIDEVLDTLPKEGLRWTECRTLRDKLSKRAEELAAQRKTA</sequence>
<feature type="compositionally biased region" description="Low complexity" evidence="1">
    <location>
        <begin position="90"/>
        <end position="106"/>
    </location>
</feature>
<proteinExistence type="predicted"/>
<comment type="caution">
    <text evidence="2">The sequence shown here is derived from an EMBL/GenBank/DDBJ whole genome shotgun (WGS) entry which is preliminary data.</text>
</comment>
<gene>
    <name evidence="2" type="ORF">EIP91_012119</name>
</gene>
<feature type="compositionally biased region" description="Polar residues" evidence="1">
    <location>
        <begin position="130"/>
        <end position="162"/>
    </location>
</feature>
<accession>A0A4R0RQV9</accession>
<protein>
    <submittedName>
        <fullName evidence="2">Uncharacterized protein</fullName>
    </submittedName>
</protein>
<name>A0A4R0RQV9_9APHY</name>